<dbReference type="EMBL" id="PDZR01000001">
    <property type="protein sequence ID" value="PNG27917.1"/>
    <property type="molecule type" value="Genomic_DNA"/>
</dbReference>
<gene>
    <name evidence="1" type="ORF">CR492_03240</name>
</gene>
<name>A0A2J7TMI9_METSI</name>
<dbReference type="AlphaFoldDB" id="A0A2J7TMI9"/>
<evidence type="ECO:0000313" key="2">
    <source>
        <dbReference type="Proteomes" id="UP000236286"/>
    </source>
</evidence>
<comment type="caution">
    <text evidence="1">The sequence shown here is derived from an EMBL/GenBank/DDBJ whole genome shotgun (WGS) entry which is preliminary data.</text>
</comment>
<protein>
    <recommendedName>
        <fullName evidence="3">Response regulatory domain-containing protein</fullName>
    </recommendedName>
</protein>
<organism evidence="1 2">
    <name type="scientific">Methylocella silvestris</name>
    <dbReference type="NCBI Taxonomy" id="199596"/>
    <lineage>
        <taxon>Bacteria</taxon>
        <taxon>Pseudomonadati</taxon>
        <taxon>Pseudomonadota</taxon>
        <taxon>Alphaproteobacteria</taxon>
        <taxon>Hyphomicrobiales</taxon>
        <taxon>Beijerinckiaceae</taxon>
        <taxon>Methylocella</taxon>
    </lineage>
</organism>
<proteinExistence type="predicted"/>
<reference evidence="1 2" key="1">
    <citation type="submission" date="2017-10" db="EMBL/GenBank/DDBJ databases">
        <title>Genome announcement of Methylocella silvestris TVC from permafrost.</title>
        <authorList>
            <person name="Wang J."/>
            <person name="Geng K."/>
            <person name="Ul-Haque F."/>
            <person name="Crombie A.T."/>
            <person name="Street L.E."/>
            <person name="Wookey P.A."/>
            <person name="Murrell J.C."/>
            <person name="Pratscher J."/>
        </authorList>
    </citation>
    <scope>NUCLEOTIDE SEQUENCE [LARGE SCALE GENOMIC DNA]</scope>
    <source>
        <strain evidence="1 2">TVC</strain>
    </source>
</reference>
<evidence type="ECO:0000313" key="1">
    <source>
        <dbReference type="EMBL" id="PNG27917.1"/>
    </source>
</evidence>
<dbReference type="Gene3D" id="3.40.50.2300">
    <property type="match status" value="1"/>
</dbReference>
<dbReference type="Proteomes" id="UP000236286">
    <property type="component" value="Unassembled WGS sequence"/>
</dbReference>
<evidence type="ECO:0008006" key="3">
    <source>
        <dbReference type="Google" id="ProtNLM"/>
    </source>
</evidence>
<accession>A0A2J7TMI9</accession>
<sequence length="81" mass="8333">MANCSSEAAPILKLAAAIRDMEPNLPVVLAMASADEIGVDALLLAGVREVVRLPFISAEVAAALRHCLADPQAAPARAQVS</sequence>